<protein>
    <submittedName>
        <fullName evidence="2">Beta-ketoacyl synthase chain length factor</fullName>
    </submittedName>
</protein>
<dbReference type="Pfam" id="PF13723">
    <property type="entry name" value="Ketoacyl-synt_2"/>
    <property type="match status" value="1"/>
</dbReference>
<reference evidence="2 3" key="1">
    <citation type="submission" date="2020-06" db="EMBL/GenBank/DDBJ databases">
        <authorList>
            <person name="Voronona O.L."/>
            <person name="Aksenova E.I."/>
            <person name="Kunda M.S."/>
            <person name="Semenov A.N."/>
            <person name="Ryzhova N."/>
        </authorList>
    </citation>
    <scope>NUCLEOTIDE SEQUENCE [LARGE SCALE GENOMIC DNA]</scope>
    <source>
        <strain evidence="2 3">MPKMM3633</strain>
    </source>
</reference>
<feature type="domain" description="Beta-ketoacyl synthase-like N-terminal" evidence="1">
    <location>
        <begin position="22"/>
        <end position="220"/>
    </location>
</feature>
<organism evidence="2 3">
    <name type="scientific">Marinomonas primoryensis</name>
    <dbReference type="NCBI Taxonomy" id="178399"/>
    <lineage>
        <taxon>Bacteria</taxon>
        <taxon>Pseudomonadati</taxon>
        <taxon>Pseudomonadota</taxon>
        <taxon>Gammaproteobacteria</taxon>
        <taxon>Oceanospirillales</taxon>
        <taxon>Oceanospirillaceae</taxon>
        <taxon>Marinomonas</taxon>
    </lineage>
</organism>
<dbReference type="InterPro" id="IPR014030">
    <property type="entry name" value="Ketoacyl_synth_N"/>
</dbReference>
<evidence type="ECO:0000259" key="1">
    <source>
        <dbReference type="Pfam" id="PF13723"/>
    </source>
</evidence>
<dbReference type="EMBL" id="CP054301">
    <property type="protein sequence ID" value="QKK79242.1"/>
    <property type="molecule type" value="Genomic_DNA"/>
</dbReference>
<evidence type="ECO:0000313" key="3">
    <source>
        <dbReference type="Proteomes" id="UP000509371"/>
    </source>
</evidence>
<dbReference type="AlphaFoldDB" id="A0A859CTS8"/>
<sequence>MLSFKIRGWNAYTPGLESAESWGNWLQKKYILPTDAPKPGLKNIPLMLRRRFTTIGKYSVEAAMPILAENEHIPLVFASRHGDVELTLSLLQSIANNEPLSPTSFSLAVHNAISGLFSIARKDRSEATAISATENLIPFALIEAATQLQDNKQVLCIICESPLPDLYKPFASSPPFPYAIAMVLSREEGDTFHLKSAPSTVSEQGQNNELEELMALLLSHRNCARFPTTQDVEWIIQR</sequence>
<dbReference type="RefSeq" id="WP_176334332.1">
    <property type="nucleotide sequence ID" value="NZ_BAAAEF010000003.1"/>
</dbReference>
<evidence type="ECO:0000313" key="2">
    <source>
        <dbReference type="EMBL" id="QKK79242.1"/>
    </source>
</evidence>
<dbReference type="Proteomes" id="UP000509371">
    <property type="component" value="Chromosome"/>
</dbReference>
<gene>
    <name evidence="2" type="ORF">MP3633_0504</name>
</gene>
<proteinExistence type="predicted"/>
<dbReference type="KEGG" id="mpri:MP3633_0504"/>
<name>A0A859CTS8_9GAMM</name>
<accession>A0A859CTS8</accession>